<gene>
    <name evidence="1" type="ORF">QV06_03535</name>
</gene>
<sequence>MNDYKPTLQDVKEQIKTLLAMVENATEGDYPRWKRADGTTRTDTSEQFLEFVHERLIYIDMDIEQFQQQLETIITPIMPFIPVKETSQ</sequence>
<evidence type="ECO:0000313" key="1">
    <source>
        <dbReference type="EMBL" id="OBX05283.1"/>
    </source>
</evidence>
<dbReference type="AlphaFoldDB" id="A0A1A7PRT8"/>
<organism evidence="1 2">
    <name type="scientific">Gallibacterium genomosp. 3</name>
    <dbReference type="NCBI Taxonomy" id="505345"/>
    <lineage>
        <taxon>Bacteria</taxon>
        <taxon>Pseudomonadati</taxon>
        <taxon>Pseudomonadota</taxon>
        <taxon>Gammaproteobacteria</taxon>
        <taxon>Pasteurellales</taxon>
        <taxon>Pasteurellaceae</taxon>
        <taxon>Gallibacterium</taxon>
    </lineage>
</organism>
<comment type="caution">
    <text evidence="1">The sequence shown here is derived from an EMBL/GenBank/DDBJ whole genome shotgun (WGS) entry which is preliminary data.</text>
</comment>
<name>A0A1A7PRT8_9PAST</name>
<protein>
    <submittedName>
        <fullName evidence="1">Uncharacterized protein</fullName>
    </submittedName>
</protein>
<dbReference type="EMBL" id="JTJR01000011">
    <property type="protein sequence ID" value="OBX05283.1"/>
    <property type="molecule type" value="Genomic_DNA"/>
</dbReference>
<dbReference type="STRING" id="505345.QV06_03535"/>
<proteinExistence type="predicted"/>
<accession>A0A1A7PRT8</accession>
<reference evidence="1 2" key="1">
    <citation type="submission" date="2014-11" db="EMBL/GenBank/DDBJ databases">
        <title>Pan-genome of Gallibacterium spp.</title>
        <authorList>
            <person name="Kudirkiene E."/>
            <person name="Bojesen A.M."/>
        </authorList>
    </citation>
    <scope>NUCLEOTIDE SEQUENCE [LARGE SCALE GENOMIC DNA]</scope>
    <source>
        <strain evidence="1 2">59/S3/89</strain>
    </source>
</reference>
<dbReference type="RefSeq" id="WP_065236972.1">
    <property type="nucleotide sequence ID" value="NZ_JTJR01000011.1"/>
</dbReference>
<evidence type="ECO:0000313" key="2">
    <source>
        <dbReference type="Proteomes" id="UP000092626"/>
    </source>
</evidence>
<dbReference type="Proteomes" id="UP000092626">
    <property type="component" value="Unassembled WGS sequence"/>
</dbReference>